<dbReference type="RefSeq" id="WP_103129282.1">
    <property type="nucleotide sequence ID" value="NZ_BFAG01000006.1"/>
</dbReference>
<gene>
    <name evidence="1" type="ORF">DAERI_060130</name>
</gene>
<name>A0A2I9D637_9DEIO</name>
<sequence>MNRSERVLDVMRAEPGRGWGSTGMSVTLNCAPAMARKVMLRLVGKGDLTVGEALTHLVALYRAGRIDLWASLPQSQEAWDEQRR</sequence>
<evidence type="ECO:0000313" key="2">
    <source>
        <dbReference type="Proteomes" id="UP000236569"/>
    </source>
</evidence>
<dbReference type="OrthoDB" id="10010500at2"/>
<evidence type="ECO:0000313" key="1">
    <source>
        <dbReference type="EMBL" id="GBF05870.1"/>
    </source>
</evidence>
<dbReference type="Proteomes" id="UP000236569">
    <property type="component" value="Unassembled WGS sequence"/>
</dbReference>
<accession>A0A2I9D637</accession>
<comment type="caution">
    <text evidence="1">The sequence shown here is derived from an EMBL/GenBank/DDBJ whole genome shotgun (WGS) entry which is preliminary data.</text>
</comment>
<reference evidence="2" key="1">
    <citation type="submission" date="2018-01" db="EMBL/GenBank/DDBJ databases">
        <title>Draft Genome Sequence of the Radioresistant Bacterium Deinococcus aerius TR0125, Isolated from the Higher Atmosphere above Japan.</title>
        <authorList>
            <person name="Satoh K."/>
            <person name="Arai H."/>
            <person name="Sanzen T."/>
            <person name="Kawaguchi Y."/>
            <person name="Hayashi H."/>
            <person name="Yokobori S."/>
            <person name="Yamagishi A."/>
            <person name="Oono Y."/>
            <person name="Narumi I."/>
        </authorList>
    </citation>
    <scope>NUCLEOTIDE SEQUENCE [LARGE SCALE GENOMIC DNA]</scope>
    <source>
        <strain evidence="2">TR0125</strain>
    </source>
</reference>
<proteinExistence type="predicted"/>
<protein>
    <submittedName>
        <fullName evidence="1">Uncharacterized protein</fullName>
    </submittedName>
</protein>
<keyword evidence="2" id="KW-1185">Reference proteome</keyword>
<organism evidence="1 2">
    <name type="scientific">Deinococcus aerius</name>
    <dbReference type="NCBI Taxonomy" id="200253"/>
    <lineage>
        <taxon>Bacteria</taxon>
        <taxon>Thermotogati</taxon>
        <taxon>Deinococcota</taxon>
        <taxon>Deinococci</taxon>
        <taxon>Deinococcales</taxon>
        <taxon>Deinococcaceae</taxon>
        <taxon>Deinococcus</taxon>
    </lineage>
</organism>
<dbReference type="EMBL" id="BFAG01000006">
    <property type="protein sequence ID" value="GBF05870.1"/>
    <property type="molecule type" value="Genomic_DNA"/>
</dbReference>
<dbReference type="AlphaFoldDB" id="A0A2I9D637"/>